<evidence type="ECO:0000313" key="2">
    <source>
        <dbReference type="Proteomes" id="UP000046395"/>
    </source>
</evidence>
<dbReference type="AlphaFoldDB" id="A0A5S6QH88"/>
<evidence type="ECO:0000256" key="1">
    <source>
        <dbReference type="SAM" id="MobiDB-lite"/>
    </source>
</evidence>
<proteinExistence type="predicted"/>
<keyword evidence="2" id="KW-1185">Reference proteome</keyword>
<name>A0A5S6QH88_TRIMR</name>
<sequence length="125" mass="13643">MTAVVDNLVFSPDAHLQLNRGIVRQGKFHNGPTAGSGADGQHDDAEASGHRRNGHHPPAQQHPVIAVPVEDRQSVHATKEIYPAQLHLPIPWETVNKGTRKKGAKRVPQFRARANHLGRSNVGLN</sequence>
<organism evidence="2 3">
    <name type="scientific">Trichuris muris</name>
    <name type="common">Mouse whipworm</name>
    <dbReference type="NCBI Taxonomy" id="70415"/>
    <lineage>
        <taxon>Eukaryota</taxon>
        <taxon>Metazoa</taxon>
        <taxon>Ecdysozoa</taxon>
        <taxon>Nematoda</taxon>
        <taxon>Enoplea</taxon>
        <taxon>Dorylaimia</taxon>
        <taxon>Trichinellida</taxon>
        <taxon>Trichuridae</taxon>
        <taxon>Trichuris</taxon>
    </lineage>
</organism>
<dbReference type="WBParaSite" id="TMUE_2000006217.1">
    <property type="protein sequence ID" value="TMUE_2000006217.1"/>
    <property type="gene ID" value="WBGene00299517"/>
</dbReference>
<evidence type="ECO:0000313" key="3">
    <source>
        <dbReference type="WBParaSite" id="TMUE_2000006217.1"/>
    </source>
</evidence>
<protein>
    <submittedName>
        <fullName evidence="3">Uncharacterized protein</fullName>
    </submittedName>
</protein>
<dbReference type="Proteomes" id="UP000046395">
    <property type="component" value="Unassembled WGS sequence"/>
</dbReference>
<feature type="compositionally biased region" description="Basic and acidic residues" evidence="1">
    <location>
        <begin position="40"/>
        <end position="49"/>
    </location>
</feature>
<accession>A0A5S6QH88</accession>
<reference evidence="3" key="1">
    <citation type="submission" date="2019-12" db="UniProtKB">
        <authorList>
            <consortium name="WormBaseParasite"/>
        </authorList>
    </citation>
    <scope>IDENTIFICATION</scope>
</reference>
<feature type="region of interest" description="Disordered" evidence="1">
    <location>
        <begin position="25"/>
        <end position="64"/>
    </location>
</feature>